<dbReference type="FunFam" id="1.10.418.10:FF:000015">
    <property type="entry name" value="Parvin beta"/>
    <property type="match status" value="1"/>
</dbReference>
<dbReference type="PANTHER" id="PTHR12114">
    <property type="entry name" value="PARVIN"/>
    <property type="match status" value="1"/>
</dbReference>
<dbReference type="PROSITE" id="PS50021">
    <property type="entry name" value="CH"/>
    <property type="match status" value="2"/>
</dbReference>
<organism evidence="11 12">
    <name type="scientific">Meloidogyne incognita</name>
    <name type="common">Southern root-knot nematode worm</name>
    <name type="synonym">Oxyuris incognita</name>
    <dbReference type="NCBI Taxonomy" id="6306"/>
    <lineage>
        <taxon>Eukaryota</taxon>
        <taxon>Metazoa</taxon>
        <taxon>Ecdysozoa</taxon>
        <taxon>Nematoda</taxon>
        <taxon>Chromadorea</taxon>
        <taxon>Rhabditida</taxon>
        <taxon>Tylenchina</taxon>
        <taxon>Tylenchomorpha</taxon>
        <taxon>Tylenchoidea</taxon>
        <taxon>Meloidogynidae</taxon>
        <taxon>Meloidogyninae</taxon>
        <taxon>Meloidogyne</taxon>
        <taxon>Meloidogyne incognita group</taxon>
    </lineage>
</organism>
<sequence length="414" mass="48034">MPSEYYDDNTINSRNSSNKKDENSILSKFGTLTKKNNNLNNKKQQSPPQEEILKEEKEDEVEQVEKLGKDAIDSCLILPQPDLRNLEDGLEIELNKYVIKIKGQSIRTLTIESRDDPKVKEIHYLLIYWLNEELAQDRIVVRNLQEDIFDGQVIQKLVEKLAQIKIEVPEVSQSEEGQRQKLRIIVDALGKLLNDQQYQQENQNIHQQQQQLNRGQQQKWTAELIHSKDIVAILHLLISMALHFRAPIRFPTNVNVQVLIYTRNGKQINKNIITEQLTTKQTELAPKGERDAFDTLFDHGPDKLQHVKSSLITFCNKHLNKINLEVTDLETQFQDGVFLILLMGLLDGYFVPLYKFNLQVNNNEEKLKNVQFAFFLMEEAGMQKPKCRPADIVNGDLKSTLRILHALFTKYKHV</sequence>
<dbReference type="PIRSF" id="PIRSF039131">
    <property type="entry name" value="Parvin"/>
    <property type="match status" value="1"/>
</dbReference>
<proteinExistence type="inferred from homology"/>
<feature type="domain" description="Calponin-homology (CH)" evidence="10">
    <location>
        <begin position="305"/>
        <end position="412"/>
    </location>
</feature>
<feature type="domain" description="Calponin-homology (CH)" evidence="10">
    <location>
        <begin position="120"/>
        <end position="245"/>
    </location>
</feature>
<accession>A0A914KIP3</accession>
<evidence type="ECO:0000259" key="10">
    <source>
        <dbReference type="PROSITE" id="PS50021"/>
    </source>
</evidence>
<dbReference type="GO" id="GO:0030031">
    <property type="term" value="P:cell projection assembly"/>
    <property type="evidence" value="ECO:0007669"/>
    <property type="project" value="TreeGrafter"/>
</dbReference>
<keyword evidence="4" id="KW-0963">Cytoplasm</keyword>
<name>A0A914KIP3_MELIC</name>
<protein>
    <submittedName>
        <fullName evidence="12">Calponin-homology (CH) domain-containing protein</fullName>
    </submittedName>
</protein>
<dbReference type="Pfam" id="PF00307">
    <property type="entry name" value="CH"/>
    <property type="match status" value="2"/>
</dbReference>
<keyword evidence="6" id="KW-0130">Cell adhesion</keyword>
<dbReference type="InterPro" id="IPR036872">
    <property type="entry name" value="CH_dom_sf"/>
</dbReference>
<keyword evidence="8" id="KW-0206">Cytoskeleton</keyword>
<feature type="region of interest" description="Disordered" evidence="9">
    <location>
        <begin position="1"/>
        <end position="56"/>
    </location>
</feature>
<evidence type="ECO:0000256" key="4">
    <source>
        <dbReference type="ARBA" id="ARBA00022490"/>
    </source>
</evidence>
<dbReference type="WBParaSite" id="Minc3s00019g01245">
    <property type="protein sequence ID" value="Minc3s00019g01245"/>
    <property type="gene ID" value="Minc3s00019g01245"/>
</dbReference>
<dbReference type="GO" id="GO:0003779">
    <property type="term" value="F:actin binding"/>
    <property type="evidence" value="ECO:0007669"/>
    <property type="project" value="UniProtKB-KW"/>
</dbReference>
<reference evidence="12" key="1">
    <citation type="submission" date="2022-11" db="UniProtKB">
        <authorList>
            <consortium name="WormBaseParasite"/>
        </authorList>
    </citation>
    <scope>IDENTIFICATION</scope>
</reference>
<keyword evidence="5" id="KW-0677">Repeat</keyword>
<feature type="compositionally biased region" description="Low complexity" evidence="9">
    <location>
        <begin position="31"/>
        <end position="43"/>
    </location>
</feature>
<dbReference type="CDD" id="cd21306">
    <property type="entry name" value="CH_PARVA_B_rpt2"/>
    <property type="match status" value="1"/>
</dbReference>
<dbReference type="InterPro" id="IPR001715">
    <property type="entry name" value="CH_dom"/>
</dbReference>
<evidence type="ECO:0000256" key="8">
    <source>
        <dbReference type="ARBA" id="ARBA00023212"/>
    </source>
</evidence>
<evidence type="ECO:0000256" key="6">
    <source>
        <dbReference type="ARBA" id="ARBA00022889"/>
    </source>
</evidence>
<dbReference type="GO" id="GO:0030017">
    <property type="term" value="C:sarcomere"/>
    <property type="evidence" value="ECO:0007669"/>
    <property type="project" value="UniProtKB-SubCell"/>
</dbReference>
<comment type="subcellular location">
    <subcellularLocation>
        <location evidence="2">Cytoplasm</location>
        <location evidence="2">Cytoskeleton</location>
    </subcellularLocation>
    <subcellularLocation>
        <location evidence="1">Cytoplasm</location>
        <location evidence="1">Myofibril</location>
        <location evidence="1">Sarcomere</location>
    </subcellularLocation>
</comment>
<dbReference type="InterPro" id="IPR028433">
    <property type="entry name" value="Parvin"/>
</dbReference>
<dbReference type="GO" id="GO:0071963">
    <property type="term" value="P:establishment or maintenance of cell polarity regulating cell shape"/>
    <property type="evidence" value="ECO:0007669"/>
    <property type="project" value="TreeGrafter"/>
</dbReference>
<evidence type="ECO:0000256" key="3">
    <source>
        <dbReference type="ARBA" id="ARBA00005666"/>
    </source>
</evidence>
<dbReference type="GO" id="GO:0030036">
    <property type="term" value="P:actin cytoskeleton organization"/>
    <property type="evidence" value="ECO:0007669"/>
    <property type="project" value="InterPro"/>
</dbReference>
<dbReference type="GO" id="GO:0005925">
    <property type="term" value="C:focal adhesion"/>
    <property type="evidence" value="ECO:0007669"/>
    <property type="project" value="TreeGrafter"/>
</dbReference>
<dbReference type="SUPFAM" id="SSF47576">
    <property type="entry name" value="Calponin-homology domain, CH-domain"/>
    <property type="match status" value="1"/>
</dbReference>
<evidence type="ECO:0000256" key="9">
    <source>
        <dbReference type="SAM" id="MobiDB-lite"/>
    </source>
</evidence>
<evidence type="ECO:0000313" key="11">
    <source>
        <dbReference type="Proteomes" id="UP000887563"/>
    </source>
</evidence>
<comment type="similarity">
    <text evidence="3">Belongs to the parvin family.</text>
</comment>
<dbReference type="GO" id="GO:0015629">
    <property type="term" value="C:actin cytoskeleton"/>
    <property type="evidence" value="ECO:0007669"/>
    <property type="project" value="TreeGrafter"/>
</dbReference>
<dbReference type="Proteomes" id="UP000887563">
    <property type="component" value="Unplaced"/>
</dbReference>
<evidence type="ECO:0000256" key="5">
    <source>
        <dbReference type="ARBA" id="ARBA00022737"/>
    </source>
</evidence>
<evidence type="ECO:0000256" key="1">
    <source>
        <dbReference type="ARBA" id="ARBA00004204"/>
    </source>
</evidence>
<evidence type="ECO:0000313" key="12">
    <source>
        <dbReference type="WBParaSite" id="Minc3s00019g01245"/>
    </source>
</evidence>
<keyword evidence="7" id="KW-0009">Actin-binding</keyword>
<dbReference type="PANTHER" id="PTHR12114:SF4">
    <property type="entry name" value="GH23568P"/>
    <property type="match status" value="1"/>
</dbReference>
<keyword evidence="11" id="KW-1185">Reference proteome</keyword>
<dbReference type="FunFam" id="1.10.418.10:FF:000011">
    <property type="entry name" value="Parvin, beta"/>
    <property type="match status" value="1"/>
</dbReference>
<dbReference type="Gene3D" id="1.10.418.10">
    <property type="entry name" value="Calponin-like domain"/>
    <property type="match status" value="2"/>
</dbReference>
<evidence type="ECO:0000256" key="7">
    <source>
        <dbReference type="ARBA" id="ARBA00023203"/>
    </source>
</evidence>
<dbReference type="GO" id="GO:0034446">
    <property type="term" value="P:substrate adhesion-dependent cell spreading"/>
    <property type="evidence" value="ECO:0007669"/>
    <property type="project" value="TreeGrafter"/>
</dbReference>
<dbReference type="AlphaFoldDB" id="A0A914KIP3"/>
<evidence type="ECO:0000256" key="2">
    <source>
        <dbReference type="ARBA" id="ARBA00004245"/>
    </source>
</evidence>